<feature type="region of interest" description="Disordered" evidence="12">
    <location>
        <begin position="646"/>
        <end position="672"/>
    </location>
</feature>
<evidence type="ECO:0000256" key="12">
    <source>
        <dbReference type="SAM" id="MobiDB-lite"/>
    </source>
</evidence>
<evidence type="ECO:0000256" key="5">
    <source>
        <dbReference type="ARBA" id="ARBA00022475"/>
    </source>
</evidence>
<dbReference type="PANTHER" id="PTHR43297:SF2">
    <property type="entry name" value="DIPEPTIDE TRANSPORT ATP-BINDING PROTEIN DPPD"/>
    <property type="match status" value="1"/>
</dbReference>
<organism evidence="15 16">
    <name type="scientific">Pseudonocardia kongjuensis</name>
    <dbReference type="NCBI Taxonomy" id="102227"/>
    <lineage>
        <taxon>Bacteria</taxon>
        <taxon>Bacillati</taxon>
        <taxon>Actinomycetota</taxon>
        <taxon>Actinomycetes</taxon>
        <taxon>Pseudonocardiales</taxon>
        <taxon>Pseudonocardiaceae</taxon>
        <taxon>Pseudonocardia</taxon>
    </lineage>
</organism>
<dbReference type="PROSITE" id="PS00211">
    <property type="entry name" value="ABC_TRANSPORTER_1"/>
    <property type="match status" value="1"/>
</dbReference>
<feature type="transmembrane region" description="Helical" evidence="11">
    <location>
        <begin position="134"/>
        <end position="153"/>
    </location>
</feature>
<proteinExistence type="inferred from homology"/>
<protein>
    <submittedName>
        <fullName evidence="15">Dipeptide/oligopeptide/nickel ABC transporter permease/ATP-binding protein</fullName>
    </submittedName>
</protein>
<feature type="transmembrane region" description="Helical" evidence="11">
    <location>
        <begin position="217"/>
        <end position="242"/>
    </location>
</feature>
<keyword evidence="9 11" id="KW-1133">Transmembrane helix</keyword>
<feature type="region of interest" description="Disordered" evidence="12">
    <location>
        <begin position="1"/>
        <end position="21"/>
    </location>
</feature>
<feature type="transmembrane region" description="Helical" evidence="11">
    <location>
        <begin position="262"/>
        <end position="284"/>
    </location>
</feature>
<dbReference type="CDD" id="cd03257">
    <property type="entry name" value="ABC_NikE_OppD_transporters"/>
    <property type="match status" value="1"/>
</dbReference>
<keyword evidence="7" id="KW-0547">Nucleotide-binding</keyword>
<evidence type="ECO:0000256" key="1">
    <source>
        <dbReference type="ARBA" id="ARBA00004141"/>
    </source>
</evidence>
<evidence type="ECO:0000256" key="4">
    <source>
        <dbReference type="ARBA" id="ARBA00022448"/>
    </source>
</evidence>
<evidence type="ECO:0000259" key="13">
    <source>
        <dbReference type="PROSITE" id="PS50893"/>
    </source>
</evidence>
<evidence type="ECO:0000256" key="6">
    <source>
        <dbReference type="ARBA" id="ARBA00022692"/>
    </source>
</evidence>
<dbReference type="Gene3D" id="3.40.50.300">
    <property type="entry name" value="P-loop containing nucleotide triphosphate hydrolases"/>
    <property type="match status" value="1"/>
</dbReference>
<keyword evidence="5" id="KW-1003">Cell membrane</keyword>
<comment type="caution">
    <text evidence="15">The sequence shown here is derived from an EMBL/GenBank/DDBJ whole genome shotgun (WGS) entry which is preliminary data.</text>
</comment>
<evidence type="ECO:0000256" key="10">
    <source>
        <dbReference type="ARBA" id="ARBA00023136"/>
    </source>
</evidence>
<sequence>MSTDVTGAAPAGGEPGGGPPARRTTRITWLLRRPGILACLAWIGLVFVASSVARLFSLGDPLAQDLANSLAGPSAEHPLGTDQLGRDVLDRLLFGGWETLLSAWLAVVIAVVLGTALGLLAGYAGGIVDTVVNWLQDILITLPTILVLLAVATVLGNDIWAAMTVLGILMSATFIRLVRSLTRSVREELYVDAARVSGLSNARILGRHILPNTVGPVFIQGSAALGTAVVVQAGLGFLGLGAPPPYPSWGGMISEAAGSISLQPWLLLPSGLMIVLTVLALNLLGDYLRDEMYAARRGRGDAAQRSRSHRRAAQALARREVAEPPPTRTEDDDTVLRVRDLRVSFPRDDGFVDVVTGVDLDIAAGEAVGLVGESGCGKTMTGLSLLGLVPAPGVVSGHVEIDGRRVATHDGSFAARRGRDVALISQEPMVALDPVFTVGSLLDEVLRGHGFDRAGARARSAELLELVGIPRVEAVLRSYPHQLSGGMAQRVSIAVALAGEPRLLIADEPTTALDVTVQAEILELLRRLQTELGMALLFITHDLGVVADICTRTVVMYAGEVVESGPVEDLFDGPLHPYTAALLAATPQVDGAHDPVGIPGVVPPPGRWPRHCRFAGRCAFATERCRSGPAPLRSAGPHRLHRCVRSEELHAERRGAPIPSEPGSAPAEVSSS</sequence>
<evidence type="ECO:0000313" key="16">
    <source>
        <dbReference type="Proteomes" id="UP001501414"/>
    </source>
</evidence>
<dbReference type="SMART" id="SM00382">
    <property type="entry name" value="AAA"/>
    <property type="match status" value="1"/>
</dbReference>
<feature type="compositionally biased region" description="Basic and acidic residues" evidence="12">
    <location>
        <begin position="646"/>
        <end position="655"/>
    </location>
</feature>
<evidence type="ECO:0000256" key="7">
    <source>
        <dbReference type="ARBA" id="ARBA00022741"/>
    </source>
</evidence>
<comment type="similarity">
    <text evidence="3">Belongs to the ABC transporter superfamily.</text>
</comment>
<dbReference type="InterPro" id="IPR013563">
    <property type="entry name" value="Oligopep_ABC_C"/>
</dbReference>
<feature type="transmembrane region" description="Helical" evidence="11">
    <location>
        <begin position="101"/>
        <end position="122"/>
    </location>
</feature>
<feature type="region of interest" description="Disordered" evidence="12">
    <location>
        <begin position="298"/>
        <end position="333"/>
    </location>
</feature>
<dbReference type="InterPro" id="IPR003593">
    <property type="entry name" value="AAA+_ATPase"/>
</dbReference>
<feature type="domain" description="ABC transmembrane type-1" evidence="14">
    <location>
        <begin position="96"/>
        <end position="285"/>
    </location>
</feature>
<dbReference type="EMBL" id="BAAAJK010000021">
    <property type="protein sequence ID" value="GAA1393127.1"/>
    <property type="molecule type" value="Genomic_DNA"/>
</dbReference>
<dbReference type="InterPro" id="IPR017871">
    <property type="entry name" value="ABC_transporter-like_CS"/>
</dbReference>
<dbReference type="Pfam" id="PF08352">
    <property type="entry name" value="oligo_HPY"/>
    <property type="match status" value="1"/>
</dbReference>
<comment type="similarity">
    <text evidence="11">Belongs to the binding-protein-dependent transport system permease family.</text>
</comment>
<dbReference type="Gene3D" id="1.10.3720.10">
    <property type="entry name" value="MetI-like"/>
    <property type="match status" value="1"/>
</dbReference>
<keyword evidence="8" id="KW-0067">ATP-binding</keyword>
<dbReference type="InterPro" id="IPR000515">
    <property type="entry name" value="MetI-like"/>
</dbReference>
<dbReference type="Pfam" id="PF00528">
    <property type="entry name" value="BPD_transp_1"/>
    <property type="match status" value="1"/>
</dbReference>
<dbReference type="NCBIfam" id="TIGR01727">
    <property type="entry name" value="oligo_HPY"/>
    <property type="match status" value="1"/>
</dbReference>
<keyword evidence="6 11" id="KW-0812">Transmembrane</keyword>
<dbReference type="InterPro" id="IPR027417">
    <property type="entry name" value="P-loop_NTPase"/>
</dbReference>
<feature type="transmembrane region" description="Helical" evidence="11">
    <location>
        <begin position="159"/>
        <end position="178"/>
    </location>
</feature>
<reference evidence="15 16" key="1">
    <citation type="journal article" date="2019" name="Int. J. Syst. Evol. Microbiol.">
        <title>The Global Catalogue of Microorganisms (GCM) 10K type strain sequencing project: providing services to taxonomists for standard genome sequencing and annotation.</title>
        <authorList>
            <consortium name="The Broad Institute Genomics Platform"/>
            <consortium name="The Broad Institute Genome Sequencing Center for Infectious Disease"/>
            <person name="Wu L."/>
            <person name="Ma J."/>
        </authorList>
    </citation>
    <scope>NUCLEOTIDE SEQUENCE [LARGE SCALE GENOMIC DNA]</scope>
    <source>
        <strain evidence="15 16">JCM 11896</strain>
    </source>
</reference>
<dbReference type="PANTHER" id="PTHR43297">
    <property type="entry name" value="OLIGOPEPTIDE TRANSPORT ATP-BINDING PROTEIN APPD"/>
    <property type="match status" value="1"/>
</dbReference>
<evidence type="ECO:0000256" key="11">
    <source>
        <dbReference type="RuleBase" id="RU363032"/>
    </source>
</evidence>
<dbReference type="SUPFAM" id="SSF52540">
    <property type="entry name" value="P-loop containing nucleoside triphosphate hydrolases"/>
    <property type="match status" value="1"/>
</dbReference>
<dbReference type="InterPro" id="IPR003439">
    <property type="entry name" value="ABC_transporter-like_ATP-bd"/>
</dbReference>
<comment type="subcellular location">
    <subcellularLocation>
        <location evidence="11">Cell membrane</location>
        <topology evidence="11">Multi-pass membrane protein</topology>
    </subcellularLocation>
    <subcellularLocation>
        <location evidence="2">Cell membrane</location>
        <topology evidence="2">Peripheral membrane protein</topology>
    </subcellularLocation>
    <subcellularLocation>
        <location evidence="1">Membrane</location>
        <topology evidence="1">Multi-pass membrane protein</topology>
    </subcellularLocation>
</comment>
<keyword evidence="4 11" id="KW-0813">Transport</keyword>
<gene>
    <name evidence="15" type="ORF">GCM10009613_39270</name>
</gene>
<accession>A0ABN1XYI6</accession>
<name>A0ABN1XYI6_9PSEU</name>
<evidence type="ECO:0000256" key="8">
    <source>
        <dbReference type="ARBA" id="ARBA00022840"/>
    </source>
</evidence>
<dbReference type="RefSeq" id="WP_344024565.1">
    <property type="nucleotide sequence ID" value="NZ_BAAAJK010000021.1"/>
</dbReference>
<keyword evidence="16" id="KW-1185">Reference proteome</keyword>
<keyword evidence="10 11" id="KW-0472">Membrane</keyword>
<dbReference type="PROSITE" id="PS50893">
    <property type="entry name" value="ABC_TRANSPORTER_2"/>
    <property type="match status" value="1"/>
</dbReference>
<dbReference type="InterPro" id="IPR035906">
    <property type="entry name" value="MetI-like_sf"/>
</dbReference>
<feature type="transmembrane region" description="Helical" evidence="11">
    <location>
        <begin position="35"/>
        <end position="56"/>
    </location>
</feature>
<dbReference type="CDD" id="cd06261">
    <property type="entry name" value="TM_PBP2"/>
    <property type="match status" value="1"/>
</dbReference>
<evidence type="ECO:0000256" key="3">
    <source>
        <dbReference type="ARBA" id="ARBA00005417"/>
    </source>
</evidence>
<dbReference type="Proteomes" id="UP001501414">
    <property type="component" value="Unassembled WGS sequence"/>
</dbReference>
<evidence type="ECO:0000256" key="9">
    <source>
        <dbReference type="ARBA" id="ARBA00022989"/>
    </source>
</evidence>
<feature type="domain" description="ABC transporter" evidence="13">
    <location>
        <begin position="336"/>
        <end position="583"/>
    </location>
</feature>
<evidence type="ECO:0000313" key="15">
    <source>
        <dbReference type="EMBL" id="GAA1393127.1"/>
    </source>
</evidence>
<dbReference type="Pfam" id="PF00005">
    <property type="entry name" value="ABC_tran"/>
    <property type="match status" value="1"/>
</dbReference>
<evidence type="ECO:0000256" key="2">
    <source>
        <dbReference type="ARBA" id="ARBA00004202"/>
    </source>
</evidence>
<dbReference type="PROSITE" id="PS50928">
    <property type="entry name" value="ABC_TM1"/>
    <property type="match status" value="1"/>
</dbReference>
<evidence type="ECO:0000259" key="14">
    <source>
        <dbReference type="PROSITE" id="PS50928"/>
    </source>
</evidence>
<dbReference type="InterPro" id="IPR050388">
    <property type="entry name" value="ABC_Ni/Peptide_Import"/>
</dbReference>
<dbReference type="SUPFAM" id="SSF161098">
    <property type="entry name" value="MetI-like"/>
    <property type="match status" value="1"/>
</dbReference>